<feature type="signal peptide" evidence="1">
    <location>
        <begin position="1"/>
        <end position="23"/>
    </location>
</feature>
<dbReference type="InterPro" id="IPR007893">
    <property type="entry name" value="Spore_coat_U/FanG"/>
</dbReference>
<feature type="domain" description="Spore coat protein U/FanG" evidence="2">
    <location>
        <begin position="28"/>
        <end position="176"/>
    </location>
</feature>
<evidence type="ECO:0000259" key="2">
    <source>
        <dbReference type="Pfam" id="PF05229"/>
    </source>
</evidence>
<protein>
    <submittedName>
        <fullName evidence="3">Spore coat protein U (SCPU) domain-containing protein</fullName>
    </submittedName>
</protein>
<gene>
    <name evidence="3" type="ORF">SAMN04489800_4192</name>
</gene>
<organism evidence="3 4">
    <name type="scientific">Pseudomonas deceptionensis</name>
    <dbReference type="NCBI Taxonomy" id="882211"/>
    <lineage>
        <taxon>Bacteria</taxon>
        <taxon>Pseudomonadati</taxon>
        <taxon>Pseudomonadota</taxon>
        <taxon>Gammaproteobacteria</taxon>
        <taxon>Pseudomonadales</taxon>
        <taxon>Pseudomonadaceae</taxon>
        <taxon>Pseudomonas</taxon>
    </lineage>
</organism>
<name>A0A1H5P078_PSEDM</name>
<evidence type="ECO:0000313" key="3">
    <source>
        <dbReference type="EMBL" id="SEF06437.1"/>
    </source>
</evidence>
<dbReference type="Pfam" id="PF05229">
    <property type="entry name" value="SCPU"/>
    <property type="match status" value="1"/>
</dbReference>
<evidence type="ECO:0000313" key="4">
    <source>
        <dbReference type="Proteomes" id="UP000183613"/>
    </source>
</evidence>
<accession>A0A1H5P078</accession>
<dbReference type="InterPro" id="IPR053167">
    <property type="entry name" value="Spore_coat_component"/>
</dbReference>
<reference evidence="3" key="1">
    <citation type="submission" date="2016-10" db="EMBL/GenBank/DDBJ databases">
        <authorList>
            <person name="Varghese N."/>
            <person name="Submissions S."/>
        </authorList>
    </citation>
    <scope>NUCLEOTIDE SEQUENCE [LARGE SCALE GENOMIC DNA]</scope>
    <source>
        <strain evidence="3">LMG 25555</strain>
    </source>
</reference>
<sequence>MAAPVQLSVLLAASALWVTGAQAAMLNGQIQARLVIMASCQVSSGAGAADENRLDHLGTLSFGSRGPTWDTPVEALLEGNESNLKVICNPAVRGFSVSIDGGNHGNGTTRQLSNGRKMIPYRLYLDAAGSNSYSIGQQHNFVVASGGQVPIPVYGMVMANPEALPAGIYRDTLRVTLDW</sequence>
<proteinExistence type="predicted"/>
<dbReference type="EMBL" id="FNUD01000002">
    <property type="protein sequence ID" value="SEF06437.1"/>
    <property type="molecule type" value="Genomic_DNA"/>
</dbReference>
<dbReference type="OrthoDB" id="5952295at2"/>
<dbReference type="AlphaFoldDB" id="A0A1H5P078"/>
<dbReference type="PANTHER" id="PTHR37089">
    <property type="entry name" value="PROTEIN U-RELATED"/>
    <property type="match status" value="1"/>
</dbReference>
<dbReference type="PANTHER" id="PTHR37089:SF3">
    <property type="entry name" value="EXPORTED PROTEIN"/>
    <property type="match status" value="1"/>
</dbReference>
<dbReference type="RefSeq" id="WP_048359606.1">
    <property type="nucleotide sequence ID" value="NZ_FNUD01000002.1"/>
</dbReference>
<feature type="chain" id="PRO_5010303794" evidence="1">
    <location>
        <begin position="24"/>
        <end position="179"/>
    </location>
</feature>
<comment type="caution">
    <text evidence="3">The sequence shown here is derived from an EMBL/GenBank/DDBJ whole genome shotgun (WGS) entry which is preliminary data.</text>
</comment>
<keyword evidence="4" id="KW-1185">Reference proteome</keyword>
<dbReference type="SMART" id="SM00972">
    <property type="entry name" value="SCPU"/>
    <property type="match status" value="1"/>
</dbReference>
<dbReference type="Proteomes" id="UP000183613">
    <property type="component" value="Unassembled WGS sequence"/>
</dbReference>
<evidence type="ECO:0000256" key="1">
    <source>
        <dbReference type="SAM" id="SignalP"/>
    </source>
</evidence>
<keyword evidence="1" id="KW-0732">Signal</keyword>